<evidence type="ECO:0000256" key="2">
    <source>
        <dbReference type="ARBA" id="ARBA00004370"/>
    </source>
</evidence>
<evidence type="ECO:0000256" key="9">
    <source>
        <dbReference type="SAM" id="Phobius"/>
    </source>
</evidence>
<keyword evidence="3 9" id="KW-0812">Transmembrane</keyword>
<feature type="transmembrane region" description="Helical" evidence="9">
    <location>
        <begin position="812"/>
        <end position="834"/>
    </location>
</feature>
<keyword evidence="4 9" id="KW-1133">Transmembrane helix</keyword>
<accession>A0ABQ7WJE8</accession>
<comment type="caution">
    <text evidence="10">The sequence shown here is derived from an EMBL/GenBank/DDBJ whole genome shotgun (WGS) entry which is preliminary data.</text>
</comment>
<dbReference type="Gene3D" id="2.40.50.140">
    <property type="entry name" value="Nucleic acid-binding proteins"/>
    <property type="match status" value="2"/>
</dbReference>
<evidence type="ECO:0000256" key="7">
    <source>
        <dbReference type="ARBA" id="ARBA00023136"/>
    </source>
</evidence>
<keyword evidence="5 8" id="KW-0175">Coiled coil</keyword>
<evidence type="ECO:0000256" key="3">
    <source>
        <dbReference type="ARBA" id="ARBA00022692"/>
    </source>
</evidence>
<dbReference type="PANTHER" id="PTHR14360:SF1">
    <property type="entry name" value="PROTEIN FMP32, MITOCHONDRIAL"/>
    <property type="match status" value="1"/>
</dbReference>
<dbReference type="InterPro" id="IPR024461">
    <property type="entry name" value="CCDC90-like"/>
</dbReference>
<dbReference type="Proteomes" id="UP000826656">
    <property type="component" value="Unassembled WGS sequence"/>
</dbReference>
<reference evidence="10 11" key="1">
    <citation type="journal article" date="2021" name="bioRxiv">
        <title>Chromosome-scale and haplotype-resolved genome assembly of a tetraploid potato cultivar.</title>
        <authorList>
            <person name="Sun H."/>
            <person name="Jiao W.-B."/>
            <person name="Krause K."/>
            <person name="Campoy J.A."/>
            <person name="Goel M."/>
            <person name="Folz-Donahue K."/>
            <person name="Kukat C."/>
            <person name="Huettel B."/>
            <person name="Schneeberger K."/>
        </authorList>
    </citation>
    <scope>NUCLEOTIDE SEQUENCE [LARGE SCALE GENOMIC DNA]</scope>
    <source>
        <strain evidence="10">SolTubOtavaFocal</strain>
        <tissue evidence="10">Leaves</tissue>
    </source>
</reference>
<evidence type="ECO:0000256" key="8">
    <source>
        <dbReference type="SAM" id="Coils"/>
    </source>
</evidence>
<keyword evidence="7 9" id="KW-0472">Membrane</keyword>
<evidence type="ECO:0000256" key="5">
    <source>
        <dbReference type="ARBA" id="ARBA00023054"/>
    </source>
</evidence>
<keyword evidence="6" id="KW-0496">Mitochondrion</keyword>
<protein>
    <submittedName>
        <fullName evidence="10">Uncharacterized protein</fullName>
    </submittedName>
</protein>
<proteinExistence type="predicted"/>
<organism evidence="10 11">
    <name type="scientific">Solanum tuberosum</name>
    <name type="common">Potato</name>
    <dbReference type="NCBI Taxonomy" id="4113"/>
    <lineage>
        <taxon>Eukaryota</taxon>
        <taxon>Viridiplantae</taxon>
        <taxon>Streptophyta</taxon>
        <taxon>Embryophyta</taxon>
        <taxon>Tracheophyta</taxon>
        <taxon>Spermatophyta</taxon>
        <taxon>Magnoliopsida</taxon>
        <taxon>eudicotyledons</taxon>
        <taxon>Gunneridae</taxon>
        <taxon>Pentapetalae</taxon>
        <taxon>asterids</taxon>
        <taxon>lamiids</taxon>
        <taxon>Solanales</taxon>
        <taxon>Solanaceae</taxon>
        <taxon>Solanoideae</taxon>
        <taxon>Solaneae</taxon>
        <taxon>Solanum</taxon>
    </lineage>
</organism>
<dbReference type="SUPFAM" id="SSF50249">
    <property type="entry name" value="Nucleic acid-binding proteins"/>
    <property type="match status" value="1"/>
</dbReference>
<feature type="transmembrane region" description="Helical" evidence="9">
    <location>
        <begin position="564"/>
        <end position="587"/>
    </location>
</feature>
<keyword evidence="11" id="KW-1185">Reference proteome</keyword>
<dbReference type="PANTHER" id="PTHR14360">
    <property type="entry name" value="PROTEIN FMP32, MITOCHONDRIAL"/>
    <property type="match status" value="1"/>
</dbReference>
<feature type="coiled-coil region" evidence="8">
    <location>
        <begin position="733"/>
        <end position="811"/>
    </location>
</feature>
<dbReference type="InterPro" id="IPR012340">
    <property type="entry name" value="NA-bd_OB-fold"/>
</dbReference>
<gene>
    <name evidence="10" type="ORF">KY290_006606</name>
</gene>
<evidence type="ECO:0000256" key="4">
    <source>
        <dbReference type="ARBA" id="ARBA00022989"/>
    </source>
</evidence>
<evidence type="ECO:0000313" key="11">
    <source>
        <dbReference type="Proteomes" id="UP000826656"/>
    </source>
</evidence>
<dbReference type="EMBL" id="JAIVGD010000002">
    <property type="protein sequence ID" value="KAH0780179.1"/>
    <property type="molecule type" value="Genomic_DNA"/>
</dbReference>
<sequence length="835" mass="95598">MDNCMLLYQEQQVLTMLKYFNMAQRYTINMITPDTKDWTCKVQVVDKSRPRDNKDKTTKYQVLVLQDEEENQVQATIFSTDITYFENEFAPFKTYLVSVAHVKLPPLGYENPLNKFVWTLDKNTIVEPVEEVKPPEDPLPPPTRLTLTTFHTFEYQSKEFEFDVLAIVINGSPSTKTATGKRIQEFIVMDKLHPASNKTLGQDFTIGLVLNKVPIPPHSNNHKKKPTKLTLWEDFIDHEGVKLFNQLHDYPIILARRIGKSSSGTSNRFVGLTSKFNTTIEINPPYPQAAELRTWIKTIETKLVAYKMKSTTPIGSIMLIPFEDEVISVANIQAQPPGQVFNVEVELSLAKKSTAQVVTNPHILFLDVNLKLLLRTTTIVSNEIAEKMLHLTSEEIYEICFIKKETLSLQNVEDQLNGKIFNIQMKRLFTKRMDATQKLFILSYLEKQDEIHKPMTSTTVNLEHFCCGSRNGHFLHSFAAAIECRVLQASDVAMWMSSVPLLLWKLKIFSPVIADKACVIVSSHAIAQPFFHHCSDGFRVMFVITISTGIYDVTTSLKPAISKLLLSLLSLIGMVIFLLLPIIVPLFESMKEHWHNKCWIRRDPRICNLSKLEEDIKTPEEMQNVKKRTAKVILVISHCHIKNHRSSSLTFQTNNRRTVSLISYHTLNSLHLGRTNVSHAVPSWPKVHFHFSGTSPLFHMPPPCSIMIQSEMIQEANLSKFKSEVQSSQEHHFSLLQRELEKLRNDIEKMRSELRYEVDKLTAGQRLDLNLERGRIRDELANQNAETTNLTNKLDREIHALRAQIEAAKYEVIKYCIGTLVSISAVGLAVLRLYT</sequence>
<comment type="subcellular location">
    <subcellularLocation>
        <location evidence="2">Membrane</location>
    </subcellularLocation>
    <subcellularLocation>
        <location evidence="1">Mitochondrion</location>
    </subcellularLocation>
</comment>
<name>A0ABQ7WJE8_SOLTU</name>
<dbReference type="Pfam" id="PF07798">
    <property type="entry name" value="CCDC90-like"/>
    <property type="match status" value="1"/>
</dbReference>
<evidence type="ECO:0000256" key="1">
    <source>
        <dbReference type="ARBA" id="ARBA00004173"/>
    </source>
</evidence>
<evidence type="ECO:0000256" key="6">
    <source>
        <dbReference type="ARBA" id="ARBA00023128"/>
    </source>
</evidence>
<evidence type="ECO:0000313" key="10">
    <source>
        <dbReference type="EMBL" id="KAH0780179.1"/>
    </source>
</evidence>